<evidence type="ECO:0000256" key="4">
    <source>
        <dbReference type="ARBA" id="ARBA00023157"/>
    </source>
</evidence>
<feature type="chain" id="PRO_5043371799" evidence="5">
    <location>
        <begin position="22"/>
        <end position="157"/>
    </location>
</feature>
<dbReference type="EMBL" id="BPLR01018990">
    <property type="protein sequence ID" value="GIZ03729.1"/>
    <property type="molecule type" value="Genomic_DNA"/>
</dbReference>
<comment type="similarity">
    <text evidence="2">Belongs to the glycoprotein hormones subunit beta family.</text>
</comment>
<evidence type="ECO:0000256" key="3">
    <source>
        <dbReference type="ARBA" id="ARBA00022525"/>
    </source>
</evidence>
<feature type="signal peptide" evidence="5">
    <location>
        <begin position="1"/>
        <end position="21"/>
    </location>
</feature>
<keyword evidence="4" id="KW-1015">Disulfide bond</keyword>
<dbReference type="GO" id="GO:0005615">
    <property type="term" value="C:extracellular space"/>
    <property type="evidence" value="ECO:0007669"/>
    <property type="project" value="TreeGrafter"/>
</dbReference>
<reference evidence="7 8" key="1">
    <citation type="submission" date="2021-06" db="EMBL/GenBank/DDBJ databases">
        <title>Caerostris extrusa draft genome.</title>
        <authorList>
            <person name="Kono N."/>
            <person name="Arakawa K."/>
        </authorList>
    </citation>
    <scope>NUCLEOTIDE SEQUENCE [LARGE SCALE GENOMIC DNA]</scope>
</reference>
<evidence type="ECO:0000313" key="7">
    <source>
        <dbReference type="EMBL" id="GIZ03729.1"/>
    </source>
</evidence>
<keyword evidence="5" id="KW-0732">Signal</keyword>
<dbReference type="GO" id="GO:0005737">
    <property type="term" value="C:cytoplasm"/>
    <property type="evidence" value="ECO:0007669"/>
    <property type="project" value="TreeGrafter"/>
</dbReference>
<evidence type="ECO:0000256" key="5">
    <source>
        <dbReference type="SAM" id="SignalP"/>
    </source>
</evidence>
<dbReference type="PANTHER" id="PTHR11515:SF13">
    <property type="entry name" value="GLYCOPROTEIN HORMONE BETA 5, ISOFORM A"/>
    <property type="match status" value="1"/>
</dbReference>
<dbReference type="CDD" id="cd00069">
    <property type="entry name" value="GHB_like"/>
    <property type="match status" value="1"/>
</dbReference>
<keyword evidence="3" id="KW-0964">Secreted</keyword>
<name>A0AAV4YC14_CAEEX</name>
<dbReference type="InterPro" id="IPR006208">
    <property type="entry name" value="Glyco_hormone_CN"/>
</dbReference>
<dbReference type="Proteomes" id="UP001054945">
    <property type="component" value="Unassembled WGS sequence"/>
</dbReference>
<evidence type="ECO:0000256" key="1">
    <source>
        <dbReference type="ARBA" id="ARBA00004613"/>
    </source>
</evidence>
<proteinExistence type="inferred from homology"/>
<organism evidence="7 8">
    <name type="scientific">Caerostris extrusa</name>
    <name type="common">Bark spider</name>
    <name type="synonym">Caerostris bankana</name>
    <dbReference type="NCBI Taxonomy" id="172846"/>
    <lineage>
        <taxon>Eukaryota</taxon>
        <taxon>Metazoa</taxon>
        <taxon>Ecdysozoa</taxon>
        <taxon>Arthropoda</taxon>
        <taxon>Chelicerata</taxon>
        <taxon>Arachnida</taxon>
        <taxon>Araneae</taxon>
        <taxon>Araneomorphae</taxon>
        <taxon>Entelegynae</taxon>
        <taxon>Araneoidea</taxon>
        <taxon>Araneidae</taxon>
        <taxon>Caerostris</taxon>
    </lineage>
</organism>
<dbReference type="GO" id="GO:0007186">
    <property type="term" value="P:G protein-coupled receptor signaling pathway"/>
    <property type="evidence" value="ECO:0007669"/>
    <property type="project" value="TreeGrafter"/>
</dbReference>
<dbReference type="SUPFAM" id="SSF57501">
    <property type="entry name" value="Cystine-knot cytokines"/>
    <property type="match status" value="1"/>
</dbReference>
<evidence type="ECO:0000313" key="8">
    <source>
        <dbReference type="Proteomes" id="UP001054945"/>
    </source>
</evidence>
<comment type="caution">
    <text evidence="7">The sequence shown here is derived from an EMBL/GenBank/DDBJ whole genome shotgun (WGS) entry which is preliminary data.</text>
</comment>
<accession>A0AAV4YC14</accession>
<evidence type="ECO:0000256" key="2">
    <source>
        <dbReference type="ARBA" id="ARBA00006552"/>
    </source>
</evidence>
<dbReference type="InterPro" id="IPR001545">
    <property type="entry name" value="Gonadotropin_bsu"/>
</dbReference>
<dbReference type="AlphaFoldDB" id="A0AAV4YC14"/>
<dbReference type="Gene3D" id="2.10.90.10">
    <property type="entry name" value="Cystine-knot cytokines"/>
    <property type="match status" value="1"/>
</dbReference>
<comment type="subcellular location">
    <subcellularLocation>
        <location evidence="1">Secreted</location>
    </subcellularLocation>
</comment>
<dbReference type="PANTHER" id="PTHR11515">
    <property type="entry name" value="GLYCOPROTEIN HORMONE BETA CHAIN"/>
    <property type="match status" value="1"/>
</dbReference>
<gene>
    <name evidence="7" type="ORF">CEXT_27751</name>
</gene>
<keyword evidence="8" id="KW-1185">Reference proteome</keyword>
<dbReference type="InterPro" id="IPR029034">
    <property type="entry name" value="Cystine-knot_cytokine"/>
</dbReference>
<dbReference type="Pfam" id="PF00007">
    <property type="entry name" value="Cys_knot"/>
    <property type="match status" value="1"/>
</dbReference>
<evidence type="ECO:0000259" key="6">
    <source>
        <dbReference type="Pfam" id="PF00007"/>
    </source>
</evidence>
<dbReference type="GO" id="GO:0005179">
    <property type="term" value="F:hormone activity"/>
    <property type="evidence" value="ECO:0007669"/>
    <property type="project" value="InterPro"/>
</dbReference>
<protein>
    <submittedName>
        <fullName evidence="7">Thyrostimulin beta-5 subunit</fullName>
    </submittedName>
</protein>
<feature type="domain" description="Glycoprotein hormone subunit beta" evidence="6">
    <location>
        <begin position="35"/>
        <end position="138"/>
    </location>
</feature>
<sequence length="157" mass="18241">MFVRHPEYFLCVVVLIVCVRGAQDIGEFSARNVMQCLRREYTLRATRSDEYGRRCWDVIKTISCWGRCDSFEIPDWRFPYKVSVHPVCMHDQKTLRKVRLRYCDPPNTGDDLRIYEYYDAETCSCGVCNSSDTFCDWKGHTSSQESSLTAKGGATNY</sequence>